<dbReference type="Gene3D" id="3.40.50.720">
    <property type="entry name" value="NAD(P)-binding Rossmann-like Domain"/>
    <property type="match status" value="1"/>
</dbReference>
<dbReference type="GO" id="GO:0061504">
    <property type="term" value="P:cyclic threonylcarbamoyladenosine biosynthetic process"/>
    <property type="evidence" value="ECO:0007669"/>
    <property type="project" value="TreeGrafter"/>
</dbReference>
<dbReference type="PANTHER" id="PTHR43267">
    <property type="entry name" value="TRNA THREONYLCARBAMOYLADENOSINE DEHYDRATASE"/>
    <property type="match status" value="1"/>
</dbReference>
<keyword evidence="3" id="KW-1185">Reference proteome</keyword>
<evidence type="ECO:0000313" key="2">
    <source>
        <dbReference type="EMBL" id="SNR63329.1"/>
    </source>
</evidence>
<dbReference type="GO" id="GO:0008641">
    <property type="term" value="F:ubiquitin-like modifier activating enzyme activity"/>
    <property type="evidence" value="ECO:0007669"/>
    <property type="project" value="InterPro"/>
</dbReference>
<dbReference type="InterPro" id="IPR045886">
    <property type="entry name" value="ThiF/MoeB/HesA"/>
</dbReference>
<dbReference type="Pfam" id="PF00899">
    <property type="entry name" value="ThiF"/>
    <property type="match status" value="1"/>
</dbReference>
<accession>A0A238XZ69</accession>
<dbReference type="InterPro" id="IPR000594">
    <property type="entry name" value="ThiF_NAD_FAD-bd"/>
</dbReference>
<gene>
    <name evidence="2" type="ORF">SAMN06265360_112151</name>
</gene>
<evidence type="ECO:0000313" key="3">
    <source>
        <dbReference type="Proteomes" id="UP000198348"/>
    </source>
</evidence>
<feature type="domain" description="THIF-type NAD/FAD binding fold" evidence="1">
    <location>
        <begin position="27"/>
        <end position="165"/>
    </location>
</feature>
<dbReference type="GO" id="GO:0061503">
    <property type="term" value="F:tRNA threonylcarbamoyladenosine dehydratase"/>
    <property type="evidence" value="ECO:0007669"/>
    <property type="project" value="TreeGrafter"/>
</dbReference>
<organism evidence="2 3">
    <name type="scientific">Haloechinothrix alba</name>
    <dbReference type="NCBI Taxonomy" id="664784"/>
    <lineage>
        <taxon>Bacteria</taxon>
        <taxon>Bacillati</taxon>
        <taxon>Actinomycetota</taxon>
        <taxon>Actinomycetes</taxon>
        <taxon>Pseudonocardiales</taxon>
        <taxon>Pseudonocardiaceae</taxon>
        <taxon>Haloechinothrix</taxon>
    </lineage>
</organism>
<dbReference type="PANTHER" id="PTHR43267:SF1">
    <property type="entry name" value="TRNA THREONYLCARBAMOYLADENOSINE DEHYDRATASE"/>
    <property type="match status" value="1"/>
</dbReference>
<dbReference type="Proteomes" id="UP000198348">
    <property type="component" value="Unassembled WGS sequence"/>
</dbReference>
<dbReference type="InterPro" id="IPR035985">
    <property type="entry name" value="Ubiquitin-activating_enz"/>
</dbReference>
<protein>
    <submittedName>
        <fullName evidence="2">ThiF family protein</fullName>
    </submittedName>
</protein>
<dbReference type="AlphaFoldDB" id="A0A238XZ69"/>
<name>A0A238XZ69_9PSEU</name>
<reference evidence="2 3" key="1">
    <citation type="submission" date="2017-06" db="EMBL/GenBank/DDBJ databases">
        <authorList>
            <person name="Kim H.J."/>
            <person name="Triplett B.A."/>
        </authorList>
    </citation>
    <scope>NUCLEOTIDE SEQUENCE [LARGE SCALE GENOMIC DNA]</scope>
    <source>
        <strain evidence="2 3">DSM 45207</strain>
    </source>
</reference>
<dbReference type="EMBL" id="FZNW01000012">
    <property type="protein sequence ID" value="SNR63329.1"/>
    <property type="molecule type" value="Genomic_DNA"/>
</dbReference>
<evidence type="ECO:0000259" key="1">
    <source>
        <dbReference type="Pfam" id="PF00899"/>
    </source>
</evidence>
<sequence length="319" mass="34902">MDVSTVDEARELDASAYYRHLVDRNKGLVPSDVQRRIHDAKVLVAGCGSVGGAAVQPLTRIGFRDFRLADSGSYELNNLNRQAAFLDDLGKNKATAAAEAVRGINPYADIAVFDTGVTQGNADALVDGVDVIVDGVDVTTNAGFAAKIALHEVALARRKPLITGWDLAGVMCAQYFDYRQVRTIFDGAIDRAELDSLAIWEAVFRIAPMRHMPGSMLFELSKNISDPEYSVPQLPEAAWQFGSLACYMALRVISGKKIPRNVPVDVHWKASTLEERMEHLVKKPLGHVTLLHALGLSRSLISLTPAPSWVGRIIPRRET</sequence>
<proteinExistence type="predicted"/>
<dbReference type="SUPFAM" id="SSF69572">
    <property type="entry name" value="Activating enzymes of the ubiquitin-like proteins"/>
    <property type="match status" value="1"/>
</dbReference>